<keyword evidence="2" id="KW-0808">Transferase</keyword>
<dbReference type="Proteomes" id="UP000664288">
    <property type="component" value="Unassembled WGS sequence"/>
</dbReference>
<evidence type="ECO:0000313" key="3">
    <source>
        <dbReference type="Proteomes" id="UP000664288"/>
    </source>
</evidence>
<sequence>MRNEIAASELIACTIRAILASGINLVIDGSFHIEIGPLVAKASEAIHRPEDLLAIESKRGATTLLDFGCGTGAYRRLCESHGFQWTGLNYAEGMSDGARAAAKRLDDIAFYDGRCIPAEDNCFDVVFSMQVFEHLTDIAATFSELARVMRPGGAIVGSVSQLEQMHDYSTFNFTPYGLKTASEAAGLRLEKVYPRFDAFTFLFRRLLIVTSGTNENSLSMELRHDNMVMQEFERYGKRIGMDEVRTSLMKLMFSSHFAFVVRKEK</sequence>
<dbReference type="PANTHER" id="PTHR43861">
    <property type="entry name" value="TRANS-ACONITATE 2-METHYLTRANSFERASE-RELATED"/>
    <property type="match status" value="1"/>
</dbReference>
<dbReference type="RefSeq" id="WP_207352411.1">
    <property type="nucleotide sequence ID" value="NZ_JAFMPY010000025.1"/>
</dbReference>
<name>A0ABS3J7Y8_9HYPH</name>
<dbReference type="Gene3D" id="3.40.50.150">
    <property type="entry name" value="Vaccinia Virus protein VP39"/>
    <property type="match status" value="1"/>
</dbReference>
<feature type="domain" description="Methyltransferase type 11" evidence="1">
    <location>
        <begin position="65"/>
        <end position="156"/>
    </location>
</feature>
<gene>
    <name evidence="2" type="ORF">J1C47_19215</name>
</gene>
<dbReference type="Pfam" id="PF08241">
    <property type="entry name" value="Methyltransf_11"/>
    <property type="match status" value="1"/>
</dbReference>
<dbReference type="CDD" id="cd02440">
    <property type="entry name" value="AdoMet_MTases"/>
    <property type="match status" value="1"/>
</dbReference>
<dbReference type="GO" id="GO:0008168">
    <property type="term" value="F:methyltransferase activity"/>
    <property type="evidence" value="ECO:0007669"/>
    <property type="project" value="UniProtKB-KW"/>
</dbReference>
<evidence type="ECO:0000313" key="2">
    <source>
        <dbReference type="EMBL" id="MBO0905780.1"/>
    </source>
</evidence>
<proteinExistence type="predicted"/>
<accession>A0ABS3J7Y8</accession>
<evidence type="ECO:0000259" key="1">
    <source>
        <dbReference type="Pfam" id="PF08241"/>
    </source>
</evidence>
<organism evidence="2 3">
    <name type="scientific">Jiella sonneratiae</name>
    <dbReference type="NCBI Taxonomy" id="2816856"/>
    <lineage>
        <taxon>Bacteria</taxon>
        <taxon>Pseudomonadati</taxon>
        <taxon>Pseudomonadota</taxon>
        <taxon>Alphaproteobacteria</taxon>
        <taxon>Hyphomicrobiales</taxon>
        <taxon>Aurantimonadaceae</taxon>
        <taxon>Jiella</taxon>
    </lineage>
</organism>
<dbReference type="SUPFAM" id="SSF53335">
    <property type="entry name" value="S-adenosyl-L-methionine-dependent methyltransferases"/>
    <property type="match status" value="1"/>
</dbReference>
<protein>
    <submittedName>
        <fullName evidence="2">Class I SAM-dependent methyltransferase</fullName>
    </submittedName>
</protein>
<dbReference type="InterPro" id="IPR029063">
    <property type="entry name" value="SAM-dependent_MTases_sf"/>
</dbReference>
<comment type="caution">
    <text evidence="2">The sequence shown here is derived from an EMBL/GenBank/DDBJ whole genome shotgun (WGS) entry which is preliminary data.</text>
</comment>
<dbReference type="InterPro" id="IPR013216">
    <property type="entry name" value="Methyltransf_11"/>
</dbReference>
<keyword evidence="3" id="KW-1185">Reference proteome</keyword>
<dbReference type="GO" id="GO:0032259">
    <property type="term" value="P:methylation"/>
    <property type="evidence" value="ECO:0007669"/>
    <property type="project" value="UniProtKB-KW"/>
</dbReference>
<keyword evidence="2" id="KW-0489">Methyltransferase</keyword>
<dbReference type="EMBL" id="JAFMPY010000025">
    <property type="protein sequence ID" value="MBO0905780.1"/>
    <property type="molecule type" value="Genomic_DNA"/>
</dbReference>
<reference evidence="2 3" key="1">
    <citation type="submission" date="2021-03" db="EMBL/GenBank/DDBJ databases">
        <title>Whole genome sequence of Jiella sp. MQZ13P-4.</title>
        <authorList>
            <person name="Tuo L."/>
        </authorList>
    </citation>
    <scope>NUCLEOTIDE SEQUENCE [LARGE SCALE GENOMIC DNA]</scope>
    <source>
        <strain evidence="2 3">MQZ13P-4</strain>
    </source>
</reference>